<evidence type="ECO:0000256" key="8">
    <source>
        <dbReference type="SAM" id="Phobius"/>
    </source>
</evidence>
<name>E1ZHG5_CHLVA</name>
<gene>
    <name evidence="10" type="ORF">CHLNCDRAFT_135078</name>
</gene>
<dbReference type="EMBL" id="GL433847">
    <property type="protein sequence ID" value="EFN54459.1"/>
    <property type="molecule type" value="Genomic_DNA"/>
</dbReference>
<dbReference type="RefSeq" id="XP_005846561.1">
    <property type="nucleotide sequence ID" value="XM_005846499.1"/>
</dbReference>
<sequence>MVAECAPPQEAGAESKAGLALEVASVFPVLMGAAFTQNNINSVMSELRPYRQGLLDAAQIAARLLTISVFLAIGLSNYLAFGSQLQPDVLLNYGTEELGRLLAGRVALALSGAVKLSFLVNGQLSLPMYLYPYQRNLWAVLPEQSAEERMGDRSSFAATNIASLAGCALVAVVVPSVWKPLKLLGGTAVSCMAFTFPGLIILRAGGGGERAGAWDRTLWALGWVLAAVGLLQAAASIASQFM</sequence>
<comment type="similarity">
    <text evidence="2">Belongs to the amino acid/polyamine transporter 2 family.</text>
</comment>
<dbReference type="GO" id="GO:0016020">
    <property type="term" value="C:membrane"/>
    <property type="evidence" value="ECO:0007669"/>
    <property type="project" value="UniProtKB-SubCell"/>
</dbReference>
<keyword evidence="11" id="KW-1185">Reference proteome</keyword>
<dbReference type="GeneID" id="17353930"/>
<evidence type="ECO:0000313" key="11">
    <source>
        <dbReference type="Proteomes" id="UP000008141"/>
    </source>
</evidence>
<feature type="transmembrane region" description="Helical" evidence="8">
    <location>
        <begin position="218"/>
        <end position="238"/>
    </location>
</feature>
<dbReference type="InParanoid" id="E1ZHG5"/>
<evidence type="ECO:0000256" key="1">
    <source>
        <dbReference type="ARBA" id="ARBA00004141"/>
    </source>
</evidence>
<dbReference type="OrthoDB" id="513138at2759"/>
<evidence type="ECO:0000256" key="5">
    <source>
        <dbReference type="ARBA" id="ARBA00022970"/>
    </source>
</evidence>
<comment type="subcellular location">
    <subcellularLocation>
        <location evidence="1">Membrane</location>
        <topology evidence="1">Multi-pass membrane protein</topology>
    </subcellularLocation>
</comment>
<evidence type="ECO:0000256" key="6">
    <source>
        <dbReference type="ARBA" id="ARBA00022989"/>
    </source>
</evidence>
<evidence type="ECO:0000256" key="2">
    <source>
        <dbReference type="ARBA" id="ARBA00008066"/>
    </source>
</evidence>
<feature type="transmembrane region" description="Helical" evidence="8">
    <location>
        <begin position="184"/>
        <end position="206"/>
    </location>
</feature>
<dbReference type="Pfam" id="PF01490">
    <property type="entry name" value="Aa_trans"/>
    <property type="match status" value="1"/>
</dbReference>
<feature type="transmembrane region" description="Helical" evidence="8">
    <location>
        <begin position="156"/>
        <end position="178"/>
    </location>
</feature>
<feature type="transmembrane region" description="Helical" evidence="8">
    <location>
        <begin position="60"/>
        <end position="81"/>
    </location>
</feature>
<dbReference type="eggNOG" id="KOG1305">
    <property type="taxonomic scope" value="Eukaryota"/>
</dbReference>
<organism evidence="11">
    <name type="scientific">Chlorella variabilis</name>
    <name type="common">Green alga</name>
    <dbReference type="NCBI Taxonomy" id="554065"/>
    <lineage>
        <taxon>Eukaryota</taxon>
        <taxon>Viridiplantae</taxon>
        <taxon>Chlorophyta</taxon>
        <taxon>core chlorophytes</taxon>
        <taxon>Trebouxiophyceae</taxon>
        <taxon>Chlorellales</taxon>
        <taxon>Chlorellaceae</taxon>
        <taxon>Chlorella clade</taxon>
        <taxon>Chlorella</taxon>
    </lineage>
</organism>
<dbReference type="InterPro" id="IPR013057">
    <property type="entry name" value="AA_transpt_TM"/>
</dbReference>
<feature type="transmembrane region" description="Helical" evidence="8">
    <location>
        <begin position="101"/>
        <end position="120"/>
    </location>
</feature>
<dbReference type="PANTHER" id="PTHR22950">
    <property type="entry name" value="AMINO ACID TRANSPORTER"/>
    <property type="match status" value="1"/>
</dbReference>
<evidence type="ECO:0000313" key="10">
    <source>
        <dbReference type="EMBL" id="EFN54459.1"/>
    </source>
</evidence>
<dbReference type="GO" id="GO:0015179">
    <property type="term" value="F:L-amino acid transmembrane transporter activity"/>
    <property type="evidence" value="ECO:0007669"/>
    <property type="project" value="TreeGrafter"/>
</dbReference>
<feature type="domain" description="Amino acid transporter transmembrane" evidence="9">
    <location>
        <begin position="37"/>
        <end position="238"/>
    </location>
</feature>
<evidence type="ECO:0000259" key="9">
    <source>
        <dbReference type="Pfam" id="PF01490"/>
    </source>
</evidence>
<dbReference type="PANTHER" id="PTHR22950:SF458">
    <property type="entry name" value="SODIUM-COUPLED NEUTRAL AMINO ACID TRANSPORTER 11-RELATED"/>
    <property type="match status" value="1"/>
</dbReference>
<evidence type="ECO:0000256" key="3">
    <source>
        <dbReference type="ARBA" id="ARBA00022448"/>
    </source>
</evidence>
<keyword evidence="5" id="KW-0029">Amino-acid transport</keyword>
<accession>E1ZHG5</accession>
<keyword evidence="4 8" id="KW-0812">Transmembrane</keyword>
<evidence type="ECO:0000256" key="7">
    <source>
        <dbReference type="ARBA" id="ARBA00023136"/>
    </source>
</evidence>
<reference evidence="10 11" key="1">
    <citation type="journal article" date="2010" name="Plant Cell">
        <title>The Chlorella variabilis NC64A genome reveals adaptation to photosymbiosis, coevolution with viruses, and cryptic sex.</title>
        <authorList>
            <person name="Blanc G."/>
            <person name="Duncan G."/>
            <person name="Agarkova I."/>
            <person name="Borodovsky M."/>
            <person name="Gurnon J."/>
            <person name="Kuo A."/>
            <person name="Lindquist E."/>
            <person name="Lucas S."/>
            <person name="Pangilinan J."/>
            <person name="Polle J."/>
            <person name="Salamov A."/>
            <person name="Terry A."/>
            <person name="Yamada T."/>
            <person name="Dunigan D.D."/>
            <person name="Grigoriev I.V."/>
            <person name="Claverie J.M."/>
            <person name="Van Etten J.L."/>
        </authorList>
    </citation>
    <scope>NUCLEOTIDE SEQUENCE [LARGE SCALE GENOMIC DNA]</scope>
    <source>
        <strain evidence="10 11">NC64A</strain>
    </source>
</reference>
<evidence type="ECO:0000256" key="4">
    <source>
        <dbReference type="ARBA" id="ARBA00022692"/>
    </source>
</evidence>
<dbReference type="Proteomes" id="UP000008141">
    <property type="component" value="Unassembled WGS sequence"/>
</dbReference>
<keyword evidence="7 8" id="KW-0472">Membrane</keyword>
<keyword evidence="3" id="KW-0813">Transport</keyword>
<dbReference type="KEGG" id="cvr:CHLNCDRAFT_135078"/>
<keyword evidence="6 8" id="KW-1133">Transmembrane helix</keyword>
<dbReference type="AlphaFoldDB" id="E1ZHG5"/>
<proteinExistence type="inferred from homology"/>
<protein>
    <recommendedName>
        <fullName evidence="9">Amino acid transporter transmembrane domain-containing protein</fullName>
    </recommendedName>
</protein>